<organism evidence="2 3">
    <name type="scientific">Nocardioides nanhaiensis</name>
    <dbReference type="NCBI Taxonomy" id="1476871"/>
    <lineage>
        <taxon>Bacteria</taxon>
        <taxon>Bacillati</taxon>
        <taxon>Actinomycetota</taxon>
        <taxon>Actinomycetes</taxon>
        <taxon>Propionibacteriales</taxon>
        <taxon>Nocardioidaceae</taxon>
        <taxon>Nocardioides</taxon>
    </lineage>
</organism>
<name>A0ABP8W3R4_9ACTN</name>
<keyword evidence="1" id="KW-0732">Signal</keyword>
<dbReference type="EMBL" id="BAABIM010000001">
    <property type="protein sequence ID" value="GAA4678134.1"/>
    <property type="molecule type" value="Genomic_DNA"/>
</dbReference>
<dbReference type="InterPro" id="IPR017850">
    <property type="entry name" value="Alkaline_phosphatase_core_sf"/>
</dbReference>
<gene>
    <name evidence="2" type="ORF">GCM10023226_14240</name>
</gene>
<proteinExistence type="predicted"/>
<dbReference type="Pfam" id="PF01663">
    <property type="entry name" value="Phosphodiest"/>
    <property type="match status" value="1"/>
</dbReference>
<keyword evidence="3" id="KW-1185">Reference proteome</keyword>
<dbReference type="PANTHER" id="PTHR10151">
    <property type="entry name" value="ECTONUCLEOTIDE PYROPHOSPHATASE/PHOSPHODIESTERASE"/>
    <property type="match status" value="1"/>
</dbReference>
<protein>
    <recommendedName>
        <fullName evidence="4">Sulfatase-like hydrolase/transferase</fullName>
    </recommendedName>
</protein>
<dbReference type="PANTHER" id="PTHR10151:SF120">
    <property type="entry name" value="BIS(5'-ADENOSYL)-TRIPHOSPHATASE"/>
    <property type="match status" value="1"/>
</dbReference>
<accession>A0ABP8W3R4</accession>
<evidence type="ECO:0000256" key="1">
    <source>
        <dbReference type="SAM" id="SignalP"/>
    </source>
</evidence>
<evidence type="ECO:0008006" key="4">
    <source>
        <dbReference type="Google" id="ProtNLM"/>
    </source>
</evidence>
<dbReference type="Gene3D" id="3.40.720.10">
    <property type="entry name" value="Alkaline Phosphatase, subunit A"/>
    <property type="match status" value="1"/>
</dbReference>
<dbReference type="RefSeq" id="WP_345264075.1">
    <property type="nucleotide sequence ID" value="NZ_BAABIM010000001.1"/>
</dbReference>
<feature type="chain" id="PRO_5046930991" description="Sulfatase-like hydrolase/transferase" evidence="1">
    <location>
        <begin position="26"/>
        <end position="360"/>
    </location>
</feature>
<evidence type="ECO:0000313" key="2">
    <source>
        <dbReference type="EMBL" id="GAA4678134.1"/>
    </source>
</evidence>
<reference evidence="3" key="1">
    <citation type="journal article" date="2019" name="Int. J. Syst. Evol. Microbiol.">
        <title>The Global Catalogue of Microorganisms (GCM) 10K type strain sequencing project: providing services to taxonomists for standard genome sequencing and annotation.</title>
        <authorList>
            <consortium name="The Broad Institute Genomics Platform"/>
            <consortium name="The Broad Institute Genome Sequencing Center for Infectious Disease"/>
            <person name="Wu L."/>
            <person name="Ma J."/>
        </authorList>
    </citation>
    <scope>NUCLEOTIDE SEQUENCE [LARGE SCALE GENOMIC DNA]</scope>
    <source>
        <strain evidence="3">JCM 18127</strain>
    </source>
</reference>
<dbReference type="Proteomes" id="UP001500621">
    <property type="component" value="Unassembled WGS sequence"/>
</dbReference>
<sequence length="360" mass="38686">MRIPTSLAALALVLTAALVAPQVGADSPTTDAPAVAQGRQAAAPAAPAVDLASRTPSADAATTQVLAISIDGLTPRAIRRLGATGAPALTRLLAEGASTVRARTQWESTSTLPNHTSMVTGRRVWDWKGGHGVLWNEHRPGTRVQQFADDLPIPSVFTGASAAGSTALFTTKEKFSLFKRSWRADLDRYVHRETDDVALTTQVVADLARTPRAFRFVHLSRPDSRGHTYGFMSPEYLDGVRESDAQVGRMLTAIEATPALADTVVVLTADHGGGRGQTLHDQVGRRPNFEIPFVVWGPGVRAGDLYAMNPTYRSPGTRRVGYAGRQPIRNGDLANLSLDLLGLGPLPGSRYDVRQRLTWE</sequence>
<dbReference type="InterPro" id="IPR002591">
    <property type="entry name" value="Phosphodiest/P_Trfase"/>
</dbReference>
<evidence type="ECO:0000313" key="3">
    <source>
        <dbReference type="Proteomes" id="UP001500621"/>
    </source>
</evidence>
<comment type="caution">
    <text evidence="2">The sequence shown here is derived from an EMBL/GenBank/DDBJ whole genome shotgun (WGS) entry which is preliminary data.</text>
</comment>
<feature type="signal peptide" evidence="1">
    <location>
        <begin position="1"/>
        <end position="25"/>
    </location>
</feature>
<dbReference type="SUPFAM" id="SSF53649">
    <property type="entry name" value="Alkaline phosphatase-like"/>
    <property type="match status" value="1"/>
</dbReference>